<evidence type="ECO:0000313" key="1">
    <source>
        <dbReference type="EMBL" id="BBE19042.1"/>
    </source>
</evidence>
<proteinExistence type="predicted"/>
<gene>
    <name evidence="1" type="ORF">AQPE_3215</name>
</gene>
<accession>A0A5K7SBU8</accession>
<keyword evidence="2" id="KW-1185">Reference proteome</keyword>
<dbReference type="EMBL" id="AP018694">
    <property type="protein sequence ID" value="BBE19042.1"/>
    <property type="molecule type" value="Genomic_DNA"/>
</dbReference>
<reference evidence="1" key="1">
    <citation type="journal article" date="2020" name="Int. J. Syst. Evol. Microbiol.">
        <title>Aquipluma nitroreducens gen. nov. sp. nov., a novel facultatively anaerobic bacterium isolated from a freshwater lake.</title>
        <authorList>
            <person name="Watanabe M."/>
            <person name="Kojima H."/>
            <person name="Fukui M."/>
        </authorList>
    </citation>
    <scope>NUCLEOTIDE SEQUENCE</scope>
    <source>
        <strain evidence="1">MeG22</strain>
    </source>
</reference>
<dbReference type="Proteomes" id="UP001193389">
    <property type="component" value="Chromosome"/>
</dbReference>
<dbReference type="AlphaFoldDB" id="A0A5K7SBU8"/>
<evidence type="ECO:0008006" key="3">
    <source>
        <dbReference type="Google" id="ProtNLM"/>
    </source>
</evidence>
<name>A0A5K7SBU8_9BACT</name>
<dbReference type="KEGG" id="anf:AQPE_3215"/>
<protein>
    <recommendedName>
        <fullName evidence="3">Porin</fullName>
    </recommendedName>
</protein>
<sequence length="402" mass="45414">MKMSQFENLKIVIQKWLFVSFLGVIYTALPVQSYSQESKVSLNGYVKELYMFYSPETPIPGFDVNNLGMDIVHNRINFKWYTSSKFTTVVEMRNRLMFGNLVKDYPAYQSTVNVDNGLVNLSWITASGTGWFVHSMFDRAYVDYTSGKWQIRTGRQRVNWGINFVWNPNDIFNTFSYFDFDYEERPGTDAVRVQYYTGVTSSAELVYKPNRNSARSAIAGMYKFTRWDYDFQFLGGQAGNDWVLGGGWSGDIYGAGFRGEVTHFEPRVNSSVRATVASVSADYTFKNSLYIHTSFLYSSNGKTGPAGGMNVLFNPDMSAKQLSFARYSLFGQISKPITPLFTGSFSGIVNPSDGSFYFGPALTYSLLNNLELMLTGQLFFGDAGTEFGDIGQIAFGRLKWSF</sequence>
<organism evidence="1 2">
    <name type="scientific">Aquipluma nitroreducens</name>
    <dbReference type="NCBI Taxonomy" id="2010828"/>
    <lineage>
        <taxon>Bacteria</taxon>
        <taxon>Pseudomonadati</taxon>
        <taxon>Bacteroidota</taxon>
        <taxon>Bacteroidia</taxon>
        <taxon>Marinilabiliales</taxon>
        <taxon>Prolixibacteraceae</taxon>
        <taxon>Aquipluma</taxon>
    </lineage>
</organism>
<evidence type="ECO:0000313" key="2">
    <source>
        <dbReference type="Proteomes" id="UP001193389"/>
    </source>
</evidence>